<dbReference type="AlphaFoldDB" id="A0A8K0MYU9"/>
<proteinExistence type="predicted"/>
<evidence type="ECO:0000256" key="1">
    <source>
        <dbReference type="SAM" id="Coils"/>
    </source>
</evidence>
<feature type="coiled-coil region" evidence="1">
    <location>
        <begin position="1"/>
        <end position="57"/>
    </location>
</feature>
<accession>A0A8K0MYU9</accession>
<protein>
    <submittedName>
        <fullName evidence="2">Uncharacterized protein</fullName>
    </submittedName>
</protein>
<dbReference type="EMBL" id="CM017874">
    <property type="protein sequence ID" value="KAG1334784.1"/>
    <property type="molecule type" value="Genomic_DNA"/>
</dbReference>
<comment type="caution">
    <text evidence="2">The sequence shown here is derived from an EMBL/GenBank/DDBJ whole genome shotgun (WGS) entry which is preliminary data.</text>
</comment>
<reference evidence="2" key="1">
    <citation type="journal article" date="2017" name="Gigascience">
        <title>The genome draft of coconut (Cocos nucifera).</title>
        <authorList>
            <person name="Xiao Y."/>
            <person name="Xu P."/>
            <person name="Fan H."/>
            <person name="Baudouin L."/>
            <person name="Xia W."/>
            <person name="Bocs S."/>
            <person name="Xu J."/>
            <person name="Li Q."/>
            <person name="Guo A."/>
            <person name="Zhou L."/>
            <person name="Li J."/>
            <person name="Wu Y."/>
            <person name="Ma Z."/>
            <person name="Armero A."/>
            <person name="Issali A.E."/>
            <person name="Liu N."/>
            <person name="Peng M."/>
            <person name="Yang Y."/>
        </authorList>
    </citation>
    <scope>NUCLEOTIDE SEQUENCE</scope>
    <source>
        <tissue evidence="2">Spear leaf of Hainan Tall coconut</tissue>
    </source>
</reference>
<dbReference type="Proteomes" id="UP000797356">
    <property type="component" value="Chromosome 3"/>
</dbReference>
<evidence type="ECO:0000313" key="2">
    <source>
        <dbReference type="EMBL" id="KAG1334784.1"/>
    </source>
</evidence>
<name>A0A8K0MYU9_COCNU</name>
<sequence>MDDAQLSRLKAEKESRSLRERVKQLESKLTKAKAWMLEEREAEKARAEATRVEAIEAFHASEEFCNIKMDFASLSYLQGT</sequence>
<gene>
    <name evidence="2" type="ORF">COCNU_03G009030</name>
</gene>
<keyword evidence="3" id="KW-1185">Reference proteome</keyword>
<organism evidence="2 3">
    <name type="scientific">Cocos nucifera</name>
    <name type="common">Coconut palm</name>
    <dbReference type="NCBI Taxonomy" id="13894"/>
    <lineage>
        <taxon>Eukaryota</taxon>
        <taxon>Viridiplantae</taxon>
        <taxon>Streptophyta</taxon>
        <taxon>Embryophyta</taxon>
        <taxon>Tracheophyta</taxon>
        <taxon>Spermatophyta</taxon>
        <taxon>Magnoliopsida</taxon>
        <taxon>Liliopsida</taxon>
        <taxon>Arecaceae</taxon>
        <taxon>Arecoideae</taxon>
        <taxon>Cocoseae</taxon>
        <taxon>Attaleinae</taxon>
        <taxon>Cocos</taxon>
    </lineage>
</organism>
<evidence type="ECO:0000313" key="3">
    <source>
        <dbReference type="Proteomes" id="UP000797356"/>
    </source>
</evidence>
<reference evidence="2" key="2">
    <citation type="submission" date="2019-07" db="EMBL/GenBank/DDBJ databases">
        <authorList>
            <person name="Yang Y."/>
            <person name="Bocs S."/>
            <person name="Baudouin L."/>
        </authorList>
    </citation>
    <scope>NUCLEOTIDE SEQUENCE</scope>
    <source>
        <tissue evidence="2">Spear leaf of Hainan Tall coconut</tissue>
    </source>
</reference>
<keyword evidence="1" id="KW-0175">Coiled coil</keyword>